<evidence type="ECO:0000313" key="6">
    <source>
        <dbReference type="EMBL" id="GGG29883.1"/>
    </source>
</evidence>
<dbReference type="GO" id="GO:0003700">
    <property type="term" value="F:DNA-binding transcription factor activity"/>
    <property type="evidence" value="ECO:0007669"/>
    <property type="project" value="TreeGrafter"/>
</dbReference>
<dbReference type="Proteomes" id="UP000654257">
    <property type="component" value="Unassembled WGS sequence"/>
</dbReference>
<comment type="caution">
    <text evidence="6">The sequence shown here is derived from an EMBL/GenBank/DDBJ whole genome shotgun (WGS) entry which is preliminary data.</text>
</comment>
<proteinExistence type="predicted"/>
<feature type="DNA-binding region" description="H-T-H motif" evidence="4">
    <location>
        <begin position="32"/>
        <end position="51"/>
    </location>
</feature>
<evidence type="ECO:0000313" key="7">
    <source>
        <dbReference type="Proteomes" id="UP000654257"/>
    </source>
</evidence>
<dbReference type="Gene3D" id="1.10.357.10">
    <property type="entry name" value="Tetracycline Repressor, domain 2"/>
    <property type="match status" value="1"/>
</dbReference>
<sequence>MTKAIRDGARTKVAMREAATKLFYEQGYEATSLRAVAGAVGIQVGSLYNHIKGKDELLTDIMIAVMDDLLLLVHDAIDAAEQTPRARFEAAMDCHIRYHAEHARKVFIGNSELRALTNGDRKAVTARRREYEVLLEGLVRDVAQEAGADVLDEKLQTYAILALGAHVASWYKPRGAFSLAHVVDTYTRMSLRQMGIDE</sequence>
<reference evidence="6" key="2">
    <citation type="submission" date="2020-09" db="EMBL/GenBank/DDBJ databases">
        <authorList>
            <person name="Sun Q."/>
            <person name="Sedlacek I."/>
        </authorList>
    </citation>
    <scope>NUCLEOTIDE SEQUENCE</scope>
    <source>
        <strain evidence="6">CCM 7905</strain>
    </source>
</reference>
<protein>
    <submittedName>
        <fullName evidence="6">TetR family transcriptional regulator</fullName>
    </submittedName>
</protein>
<organism evidence="6 7">
    <name type="scientific">Rhodococcoides trifolii</name>
    <dbReference type="NCBI Taxonomy" id="908250"/>
    <lineage>
        <taxon>Bacteria</taxon>
        <taxon>Bacillati</taxon>
        <taxon>Actinomycetota</taxon>
        <taxon>Actinomycetes</taxon>
        <taxon>Mycobacteriales</taxon>
        <taxon>Nocardiaceae</taxon>
        <taxon>Rhodococcoides</taxon>
    </lineage>
</organism>
<accession>A0A917LIU9</accession>
<dbReference type="GO" id="GO:0000976">
    <property type="term" value="F:transcription cis-regulatory region binding"/>
    <property type="evidence" value="ECO:0007669"/>
    <property type="project" value="TreeGrafter"/>
</dbReference>
<evidence type="ECO:0000256" key="1">
    <source>
        <dbReference type="ARBA" id="ARBA00023015"/>
    </source>
</evidence>
<dbReference type="InterPro" id="IPR036271">
    <property type="entry name" value="Tet_transcr_reg_TetR-rel_C_sf"/>
</dbReference>
<keyword evidence="2 4" id="KW-0238">DNA-binding</keyword>
<dbReference type="RefSeq" id="WP_229746324.1">
    <property type="nucleotide sequence ID" value="NZ_BMCU01000011.1"/>
</dbReference>
<dbReference type="AlphaFoldDB" id="A0A917LIU9"/>
<evidence type="ECO:0000259" key="5">
    <source>
        <dbReference type="PROSITE" id="PS50977"/>
    </source>
</evidence>
<evidence type="ECO:0000256" key="3">
    <source>
        <dbReference type="ARBA" id="ARBA00023163"/>
    </source>
</evidence>
<dbReference type="InterPro" id="IPR041490">
    <property type="entry name" value="KstR2_TetR_C"/>
</dbReference>
<dbReference type="SUPFAM" id="SSF46689">
    <property type="entry name" value="Homeodomain-like"/>
    <property type="match status" value="1"/>
</dbReference>
<keyword evidence="1" id="KW-0805">Transcription regulation</keyword>
<dbReference type="EMBL" id="BMCU01000011">
    <property type="protein sequence ID" value="GGG29883.1"/>
    <property type="molecule type" value="Genomic_DNA"/>
</dbReference>
<dbReference type="PANTHER" id="PTHR30055:SF234">
    <property type="entry name" value="HTH-TYPE TRANSCRIPTIONAL REGULATOR BETI"/>
    <property type="match status" value="1"/>
</dbReference>
<dbReference type="InterPro" id="IPR050109">
    <property type="entry name" value="HTH-type_TetR-like_transc_reg"/>
</dbReference>
<reference evidence="6" key="1">
    <citation type="journal article" date="2014" name="Int. J. Syst. Evol. Microbiol.">
        <title>Complete genome sequence of Corynebacterium casei LMG S-19264T (=DSM 44701T), isolated from a smear-ripened cheese.</title>
        <authorList>
            <consortium name="US DOE Joint Genome Institute (JGI-PGF)"/>
            <person name="Walter F."/>
            <person name="Albersmeier A."/>
            <person name="Kalinowski J."/>
            <person name="Ruckert C."/>
        </authorList>
    </citation>
    <scope>NUCLEOTIDE SEQUENCE</scope>
    <source>
        <strain evidence="6">CCM 7905</strain>
    </source>
</reference>
<keyword evidence="3" id="KW-0804">Transcription</keyword>
<dbReference type="Pfam" id="PF00440">
    <property type="entry name" value="TetR_N"/>
    <property type="match status" value="1"/>
</dbReference>
<evidence type="ECO:0000256" key="4">
    <source>
        <dbReference type="PROSITE-ProRule" id="PRU00335"/>
    </source>
</evidence>
<evidence type="ECO:0000256" key="2">
    <source>
        <dbReference type="ARBA" id="ARBA00023125"/>
    </source>
</evidence>
<dbReference type="Pfam" id="PF17932">
    <property type="entry name" value="TetR_C_24"/>
    <property type="match status" value="1"/>
</dbReference>
<dbReference type="InterPro" id="IPR001647">
    <property type="entry name" value="HTH_TetR"/>
</dbReference>
<name>A0A917LIU9_9NOCA</name>
<dbReference type="InterPro" id="IPR009057">
    <property type="entry name" value="Homeodomain-like_sf"/>
</dbReference>
<feature type="domain" description="HTH tetR-type" evidence="5">
    <location>
        <begin position="9"/>
        <end position="69"/>
    </location>
</feature>
<dbReference type="PANTHER" id="PTHR30055">
    <property type="entry name" value="HTH-TYPE TRANSCRIPTIONAL REGULATOR RUTR"/>
    <property type="match status" value="1"/>
</dbReference>
<dbReference type="SUPFAM" id="SSF48498">
    <property type="entry name" value="Tetracyclin repressor-like, C-terminal domain"/>
    <property type="match status" value="1"/>
</dbReference>
<dbReference type="PROSITE" id="PS50977">
    <property type="entry name" value="HTH_TETR_2"/>
    <property type="match status" value="1"/>
</dbReference>
<dbReference type="PRINTS" id="PR00455">
    <property type="entry name" value="HTHTETR"/>
</dbReference>
<keyword evidence="7" id="KW-1185">Reference proteome</keyword>
<gene>
    <name evidence="6" type="ORF">GCM10007304_49620</name>
</gene>